<dbReference type="InterPro" id="IPR023696">
    <property type="entry name" value="Ureohydrolase_dom_sf"/>
</dbReference>
<dbReference type="PRINTS" id="PR01270">
    <property type="entry name" value="HDASUPER"/>
</dbReference>
<dbReference type="InterPro" id="IPR023801">
    <property type="entry name" value="His_deacetylse_dom"/>
</dbReference>
<dbReference type="InterPro" id="IPR000286">
    <property type="entry name" value="HDACs"/>
</dbReference>
<accession>A0ABS8BU83</accession>
<dbReference type="CDD" id="cd11599">
    <property type="entry name" value="HDAC_classII_2"/>
    <property type="match status" value="1"/>
</dbReference>
<evidence type="ECO:0000259" key="2">
    <source>
        <dbReference type="Pfam" id="PF00850"/>
    </source>
</evidence>
<sequence length="309" mass="32911">MKTVLITHPDCLDHVTPPGHPEQVARMDAVAQALQDMDLNRVTAPMAAEDDVLRVHPRSHLEALRRAAPAEGWVSLDADTHMSPGTLAAIWRGVGGAVRAVDMVLGGDAQNAFVAMRPPGHHAEKTTPMGFCFFGNVAIAAKHALDHHGLGRVAIVDFDVHHGNGTQDLVEDDPRILFCSTHQSPLYPGTGRADETGVADNVINVPLAEGTDGAGFRRAMNDHVLPRLRDFKPELILVSAGFDAHAADPLAGLELVEDDFAWITAQLCDLADAFCAGRVVSCLEGGYDLTALGASAAAHVKVLRERCDG</sequence>
<keyword evidence="4" id="KW-1185">Reference proteome</keyword>
<evidence type="ECO:0000313" key="4">
    <source>
        <dbReference type="Proteomes" id="UP001138961"/>
    </source>
</evidence>
<name>A0ABS8BU83_9RHOB</name>
<dbReference type="Proteomes" id="UP001138961">
    <property type="component" value="Unassembled WGS sequence"/>
</dbReference>
<protein>
    <submittedName>
        <fullName evidence="3">Histone deacetylase family protein</fullName>
    </submittedName>
</protein>
<comment type="similarity">
    <text evidence="1">Belongs to the histone deacetylase family.</text>
</comment>
<dbReference type="InterPro" id="IPR037138">
    <property type="entry name" value="His_deacetylse_dom_sf"/>
</dbReference>
<feature type="domain" description="Histone deacetylase" evidence="2">
    <location>
        <begin position="20"/>
        <end position="303"/>
    </location>
</feature>
<gene>
    <name evidence="3" type="ORF">LGQ03_08580</name>
</gene>
<dbReference type="RefSeq" id="WP_226748067.1">
    <property type="nucleotide sequence ID" value="NZ_JAJATZ010000003.1"/>
</dbReference>
<dbReference type="PANTHER" id="PTHR10625">
    <property type="entry name" value="HISTONE DEACETYLASE HDAC1-RELATED"/>
    <property type="match status" value="1"/>
</dbReference>
<evidence type="ECO:0000313" key="3">
    <source>
        <dbReference type="EMBL" id="MCB5199295.1"/>
    </source>
</evidence>
<dbReference type="EMBL" id="JAJATZ010000003">
    <property type="protein sequence ID" value="MCB5199295.1"/>
    <property type="molecule type" value="Genomic_DNA"/>
</dbReference>
<dbReference type="Pfam" id="PF00850">
    <property type="entry name" value="Hist_deacetyl"/>
    <property type="match status" value="1"/>
</dbReference>
<organism evidence="3 4">
    <name type="scientific">Loktanella gaetbuli</name>
    <dbReference type="NCBI Taxonomy" id="2881335"/>
    <lineage>
        <taxon>Bacteria</taxon>
        <taxon>Pseudomonadati</taxon>
        <taxon>Pseudomonadota</taxon>
        <taxon>Alphaproteobacteria</taxon>
        <taxon>Rhodobacterales</taxon>
        <taxon>Roseobacteraceae</taxon>
        <taxon>Loktanella</taxon>
    </lineage>
</organism>
<proteinExistence type="inferred from homology"/>
<comment type="caution">
    <text evidence="3">The sequence shown here is derived from an EMBL/GenBank/DDBJ whole genome shotgun (WGS) entry which is preliminary data.</text>
</comment>
<reference evidence="3" key="1">
    <citation type="submission" date="2021-10" db="EMBL/GenBank/DDBJ databases">
        <title>Loktanella gaetbuli sp. nov., isolated from a tidal flat.</title>
        <authorList>
            <person name="Park S."/>
            <person name="Yoon J.-H."/>
        </authorList>
    </citation>
    <scope>NUCLEOTIDE SEQUENCE</scope>
    <source>
        <strain evidence="3">TSTF-M6</strain>
    </source>
</reference>
<evidence type="ECO:0000256" key="1">
    <source>
        <dbReference type="ARBA" id="ARBA00005947"/>
    </source>
</evidence>
<dbReference type="PANTHER" id="PTHR10625:SF10">
    <property type="entry name" value="HISTONE DEACETYLASE HDAC1"/>
    <property type="match status" value="1"/>
</dbReference>
<dbReference type="SUPFAM" id="SSF52768">
    <property type="entry name" value="Arginase/deacetylase"/>
    <property type="match status" value="1"/>
</dbReference>
<dbReference type="Gene3D" id="3.40.800.20">
    <property type="entry name" value="Histone deacetylase domain"/>
    <property type="match status" value="1"/>
</dbReference>